<dbReference type="SUPFAM" id="SSF46934">
    <property type="entry name" value="UBA-like"/>
    <property type="match status" value="1"/>
</dbReference>
<dbReference type="Gene3D" id="1.10.260.100">
    <property type="match status" value="1"/>
</dbReference>
<dbReference type="CDD" id="cd01808">
    <property type="entry name" value="Ubl_PLICs"/>
    <property type="match status" value="1"/>
</dbReference>
<organism evidence="5 6">
    <name type="scientific">Fasciola gigantica</name>
    <name type="common">Giant liver fluke</name>
    <dbReference type="NCBI Taxonomy" id="46835"/>
    <lineage>
        <taxon>Eukaryota</taxon>
        <taxon>Metazoa</taxon>
        <taxon>Spiralia</taxon>
        <taxon>Lophotrochozoa</taxon>
        <taxon>Platyhelminthes</taxon>
        <taxon>Trematoda</taxon>
        <taxon>Digenea</taxon>
        <taxon>Plagiorchiida</taxon>
        <taxon>Echinostomata</taxon>
        <taxon>Echinostomatoidea</taxon>
        <taxon>Fasciolidae</taxon>
        <taxon>Fasciola</taxon>
    </lineage>
</organism>
<feature type="compositionally biased region" description="Polar residues" evidence="2">
    <location>
        <begin position="106"/>
        <end position="116"/>
    </location>
</feature>
<keyword evidence="6" id="KW-1185">Reference proteome</keyword>
<evidence type="ECO:0000259" key="4">
    <source>
        <dbReference type="PROSITE" id="PS50053"/>
    </source>
</evidence>
<dbReference type="SMART" id="SM00165">
    <property type="entry name" value="UBA"/>
    <property type="match status" value="1"/>
</dbReference>
<dbReference type="FunFam" id="3.10.20.90:FF:000095">
    <property type="entry name" value="Ubiquilin 4"/>
    <property type="match status" value="1"/>
</dbReference>
<dbReference type="InterPro" id="IPR029071">
    <property type="entry name" value="Ubiquitin-like_domsf"/>
</dbReference>
<dbReference type="SMART" id="SM00727">
    <property type="entry name" value="STI1"/>
    <property type="match status" value="4"/>
</dbReference>
<dbReference type="InterPro" id="IPR000626">
    <property type="entry name" value="Ubiquitin-like_dom"/>
</dbReference>
<feature type="domain" description="UBA" evidence="3">
    <location>
        <begin position="542"/>
        <end position="586"/>
    </location>
</feature>
<comment type="caution">
    <text evidence="5">The sequence shown here is derived from an EMBL/GenBank/DDBJ whole genome shotgun (WGS) entry which is preliminary data.</text>
</comment>
<dbReference type="InterPro" id="IPR009060">
    <property type="entry name" value="UBA-like_sf"/>
</dbReference>
<feature type="region of interest" description="Disordered" evidence="2">
    <location>
        <begin position="95"/>
        <end position="121"/>
    </location>
</feature>
<dbReference type="PROSITE" id="PS50030">
    <property type="entry name" value="UBA"/>
    <property type="match status" value="1"/>
</dbReference>
<feature type="compositionally biased region" description="Low complexity" evidence="2">
    <location>
        <begin position="456"/>
        <end position="490"/>
    </location>
</feature>
<feature type="region of interest" description="Disordered" evidence="2">
    <location>
        <begin position="456"/>
        <end position="497"/>
    </location>
</feature>
<dbReference type="FunFam" id="1.10.8.10:FF:000077">
    <property type="entry name" value="Ubiquilin like"/>
    <property type="match status" value="1"/>
</dbReference>
<evidence type="ECO:0000256" key="1">
    <source>
        <dbReference type="ARBA" id="ARBA00074668"/>
    </source>
</evidence>
<dbReference type="InterPro" id="IPR006636">
    <property type="entry name" value="STI1_HS-bd"/>
</dbReference>
<accession>A0A504YX13</accession>
<dbReference type="InterPro" id="IPR015496">
    <property type="entry name" value="Ubiquilin"/>
</dbReference>
<dbReference type="OrthoDB" id="6283019at2759"/>
<gene>
    <name evidence="5" type="ORF">FGIG_11751</name>
</gene>
<dbReference type="SUPFAM" id="SSF54236">
    <property type="entry name" value="Ubiquitin-like"/>
    <property type="match status" value="1"/>
</dbReference>
<feature type="compositionally biased region" description="Low complexity" evidence="2">
    <location>
        <begin position="300"/>
        <end position="325"/>
    </location>
</feature>
<feature type="domain" description="Ubiquitin-like" evidence="4">
    <location>
        <begin position="4"/>
        <end position="74"/>
    </location>
</feature>
<proteinExistence type="predicted"/>
<dbReference type="Pfam" id="PF23195">
    <property type="entry name" value="UBQLN1"/>
    <property type="match status" value="1"/>
</dbReference>
<name>A0A504YX13_FASGI</name>
<evidence type="ECO:0000256" key="2">
    <source>
        <dbReference type="SAM" id="MobiDB-lite"/>
    </source>
</evidence>
<dbReference type="AlphaFoldDB" id="A0A504YX13"/>
<dbReference type="PANTHER" id="PTHR10677">
    <property type="entry name" value="UBIQUILIN"/>
    <property type="match status" value="1"/>
</dbReference>
<evidence type="ECO:0000313" key="6">
    <source>
        <dbReference type="Proteomes" id="UP000316759"/>
    </source>
</evidence>
<feature type="region of interest" description="Disordered" evidence="2">
    <location>
        <begin position="258"/>
        <end position="325"/>
    </location>
</feature>
<protein>
    <recommendedName>
        <fullName evidence="1">Ubiquilin-like protein</fullName>
    </recommendedName>
</protein>
<evidence type="ECO:0000313" key="5">
    <source>
        <dbReference type="EMBL" id="TPP66452.1"/>
    </source>
</evidence>
<dbReference type="FunFam" id="1.10.260.100:FF:000001">
    <property type="entry name" value="Ubiquilin 1"/>
    <property type="match status" value="1"/>
</dbReference>
<dbReference type="GO" id="GO:0031593">
    <property type="term" value="F:polyubiquitin modification-dependent protein binding"/>
    <property type="evidence" value="ECO:0007669"/>
    <property type="project" value="TreeGrafter"/>
</dbReference>
<dbReference type="InterPro" id="IPR015940">
    <property type="entry name" value="UBA"/>
</dbReference>
<dbReference type="EMBL" id="SUNJ01001805">
    <property type="protein sequence ID" value="TPP66452.1"/>
    <property type="molecule type" value="Genomic_DNA"/>
</dbReference>
<dbReference type="Gene3D" id="1.10.8.10">
    <property type="entry name" value="DNA helicase RuvA subunit, C-terminal domain"/>
    <property type="match status" value="1"/>
</dbReference>
<dbReference type="CDD" id="cd14399">
    <property type="entry name" value="UBA_PLICs"/>
    <property type="match status" value="1"/>
</dbReference>
<dbReference type="Proteomes" id="UP000316759">
    <property type="component" value="Unassembled WGS sequence"/>
</dbReference>
<dbReference type="STRING" id="46835.A0A504YX13"/>
<reference evidence="5 6" key="1">
    <citation type="submission" date="2019-04" db="EMBL/GenBank/DDBJ databases">
        <title>Annotation for the trematode Fasciola gigantica.</title>
        <authorList>
            <person name="Choi Y.-J."/>
        </authorList>
    </citation>
    <scope>NUCLEOTIDE SEQUENCE [LARGE SCALE GENOMIC DNA]</scope>
    <source>
        <strain evidence="5">Uganda_cow_1</strain>
    </source>
</reference>
<evidence type="ECO:0000259" key="3">
    <source>
        <dbReference type="PROSITE" id="PS50030"/>
    </source>
</evidence>
<dbReference type="SMART" id="SM00213">
    <property type="entry name" value="UBQ"/>
    <property type="match status" value="1"/>
</dbReference>
<dbReference type="GO" id="GO:0006511">
    <property type="term" value="P:ubiquitin-dependent protein catabolic process"/>
    <property type="evidence" value="ECO:0007669"/>
    <property type="project" value="TreeGrafter"/>
</dbReference>
<dbReference type="PANTHER" id="PTHR10677:SF3">
    <property type="entry name" value="FI07626P-RELATED"/>
    <property type="match status" value="1"/>
</dbReference>
<sequence length="589" mass="63186">MSLQNIRIKTPNEEKTVQVLETAAVKELREEVSKAFNAPVERLCLIFAGKILKDEDSLEQHKIKDGLIVHLVIRVSVVNEFDDFVVRIPNLRYPAGSGSSAARSPTVPNSGSTTGPSLPPFGGSDLSGLQSILNAGNGSFASMQQSLQQQVMQNPELLRNMMENPLVQSLMSNPEVLRSLLQANPQMRELMERNPEFSQTLNNPTLLRELVEVARDPVMMQEMIRNYDRALSNLESVPGGMNHLQRIFRDIHEPLMDAAASMGPGGSNNQSSTNPFADLAGGVRRAAPTNEPMPNPWAPNSSSSSTTSTNPNTNTSTSSNGQNNNLMQNMLDQLSARPELVSNAFQVPYVQAMLEAMSADPSVMENLIMSNPMIASVDPSVREQMRQMLPQLTTQLNQPAFMDMLRNPRALQAMMQIQQGLRTLQQEAPGVLTGMSMSAPPFGPGAATTTTATTTATTGAGTQSTGASAPTTSPSSETTTTATTTNDSSTHAPTATPSRNELATLVASMLNVVSSTNPPGSTIPNLGDVLGSSQTNPVTAAPPESRYASQLEVLASMGFINREANLQALIATFGDVNAAIDRLLQSQQR</sequence>
<dbReference type="GO" id="GO:0005829">
    <property type="term" value="C:cytosol"/>
    <property type="evidence" value="ECO:0007669"/>
    <property type="project" value="TreeGrafter"/>
</dbReference>
<dbReference type="PROSITE" id="PS50053">
    <property type="entry name" value="UBIQUITIN_2"/>
    <property type="match status" value="1"/>
</dbReference>
<dbReference type="Gene3D" id="3.10.20.90">
    <property type="entry name" value="Phosphatidylinositol 3-kinase Catalytic Subunit, Chain A, domain 1"/>
    <property type="match status" value="1"/>
</dbReference>
<dbReference type="Pfam" id="PF00240">
    <property type="entry name" value="ubiquitin"/>
    <property type="match status" value="1"/>
</dbReference>